<feature type="compositionally biased region" description="Basic and acidic residues" evidence="2">
    <location>
        <begin position="395"/>
        <end position="419"/>
    </location>
</feature>
<feature type="region of interest" description="Disordered" evidence="2">
    <location>
        <begin position="135"/>
        <end position="169"/>
    </location>
</feature>
<evidence type="ECO:0000313" key="4">
    <source>
        <dbReference type="Proteomes" id="UP001562357"/>
    </source>
</evidence>
<name>A0ABQ0CS65_9HYPO</name>
<dbReference type="Proteomes" id="UP001562357">
    <property type="component" value="Unassembled WGS sequence"/>
</dbReference>
<proteinExistence type="predicted"/>
<keyword evidence="4" id="KW-1185">Reference proteome</keyword>
<protein>
    <submittedName>
        <fullName evidence="3">Uncharacterized protein</fullName>
    </submittedName>
</protein>
<feature type="compositionally biased region" description="Basic and acidic residues" evidence="2">
    <location>
        <begin position="432"/>
        <end position="445"/>
    </location>
</feature>
<feature type="compositionally biased region" description="Basic residues" evidence="2">
    <location>
        <begin position="374"/>
        <end position="383"/>
    </location>
</feature>
<feature type="coiled-coil region" evidence="1">
    <location>
        <begin position="289"/>
        <end position="316"/>
    </location>
</feature>
<keyword evidence="1" id="KW-0175">Coiled coil</keyword>
<organism evidence="3 4">
    <name type="scientific">Epichloe bromicola</name>
    <dbReference type="NCBI Taxonomy" id="79588"/>
    <lineage>
        <taxon>Eukaryota</taxon>
        <taxon>Fungi</taxon>
        <taxon>Dikarya</taxon>
        <taxon>Ascomycota</taxon>
        <taxon>Pezizomycotina</taxon>
        <taxon>Sordariomycetes</taxon>
        <taxon>Hypocreomycetidae</taxon>
        <taxon>Hypocreales</taxon>
        <taxon>Clavicipitaceae</taxon>
        <taxon>Epichloe</taxon>
    </lineage>
</organism>
<comment type="caution">
    <text evidence="3">The sequence shown here is derived from an EMBL/GenBank/DDBJ whole genome shotgun (WGS) entry which is preliminary data.</text>
</comment>
<dbReference type="EMBL" id="BAAFGZ010000181">
    <property type="protein sequence ID" value="GAB0136276.1"/>
    <property type="molecule type" value="Genomic_DNA"/>
</dbReference>
<sequence length="460" mass="51199">MMSPDTVSSLFPDRPIRPLPKRRLRERLSPEVADSISYPPSAQSSLPLFHYPPYILKGGSSPFTIDVSIPIRSTSVEATGRSNALQRNGTISDDEKEKYRQHRSMLVTRSRPEILSRGSRESVPQELSRQIESQVAQQRHSASSSVDGYDSFENTNNKKKRKIPSAGDLSVNGVHGLSSDINALALSTGPPTPSTTEGGGIISSAIANAGKLPPQGQQSVSLLEQHSLYPKNTPASAQFTFTCDSQVPGTVQWPGSSSRQDLPSQTLEMPPNVNAINNSNVDAVNASNAQSRRRARRRLEKELASAARQRKLIAAENFHHNPPKIEDMWICEFCEYERIFGKPPRVLTRVYEIKDRRQRQEEAERKRLLEKAKAKSRKSKKSGKASNKGGSSGQPRDEHHPTDLADDHETLPIHHDHSHSTQSEEEYDDELEPHYHNPLPDRNDPTSEGAGNVRRNRAKT</sequence>
<feature type="region of interest" description="Disordered" evidence="2">
    <location>
        <begin position="1"/>
        <end position="25"/>
    </location>
</feature>
<reference evidence="4" key="1">
    <citation type="submission" date="2024-06" db="EMBL/GenBank/DDBJ databases">
        <title>Draft Genome Sequences of Epichloe bromicola Strains Isolated from Elymus ciliaris.</title>
        <authorList>
            <consortium name="Epichloe bromicola genome sequencing consortium"/>
            <person name="Miura A."/>
            <person name="Imano S."/>
            <person name="Ashida A."/>
            <person name="Sato I."/>
            <person name="Chiba S."/>
            <person name="Tanaka A."/>
            <person name="Camagna M."/>
            <person name="Takemoto D."/>
        </authorList>
    </citation>
    <scope>NUCLEOTIDE SEQUENCE [LARGE SCALE GENOMIC DNA]</scope>
    <source>
        <strain evidence="4">DP</strain>
    </source>
</reference>
<evidence type="ECO:0000313" key="3">
    <source>
        <dbReference type="EMBL" id="GAB0136276.1"/>
    </source>
</evidence>
<accession>A0ABQ0CS65</accession>
<feature type="region of interest" description="Disordered" evidence="2">
    <location>
        <begin position="369"/>
        <end position="460"/>
    </location>
</feature>
<evidence type="ECO:0000256" key="2">
    <source>
        <dbReference type="SAM" id="MobiDB-lite"/>
    </source>
</evidence>
<feature type="compositionally biased region" description="Polar residues" evidence="2">
    <location>
        <begin position="135"/>
        <end position="146"/>
    </location>
</feature>
<evidence type="ECO:0000256" key="1">
    <source>
        <dbReference type="SAM" id="Coils"/>
    </source>
</evidence>
<gene>
    <name evidence="3" type="primary">g4583</name>
    <name evidence="3" type="ORF">EsDP_00004583</name>
</gene>